<reference evidence="1 2" key="1">
    <citation type="submission" date="2020-08" db="EMBL/GenBank/DDBJ databases">
        <title>Genomic Encyclopedia of Type Strains, Phase IV (KMG-IV): sequencing the most valuable type-strain genomes for metagenomic binning, comparative biology and taxonomic classification.</title>
        <authorList>
            <person name="Goeker M."/>
        </authorList>
    </citation>
    <scope>NUCLEOTIDE SEQUENCE [LARGE SCALE GENOMIC DNA]</scope>
    <source>
        <strain evidence="1 2">DSM 103377</strain>
    </source>
</reference>
<evidence type="ECO:0000313" key="2">
    <source>
        <dbReference type="Proteomes" id="UP000553766"/>
    </source>
</evidence>
<dbReference type="RefSeq" id="WP_221229320.1">
    <property type="nucleotide sequence ID" value="NZ_JACIJS010000004.1"/>
</dbReference>
<evidence type="ECO:0000313" key="1">
    <source>
        <dbReference type="EMBL" id="MBB5515602.1"/>
    </source>
</evidence>
<dbReference type="EMBL" id="JACIJS010000004">
    <property type="protein sequence ID" value="MBB5515602.1"/>
    <property type="molecule type" value="Genomic_DNA"/>
</dbReference>
<sequence length="247" mass="29262">MTRPQTVICMKWGTRYGPEYVNRLYAAVMRNTTRPTRVVCYTDDATGLVEGIEPYPLPEIELPEEWRWKPWRKMSLWQENLEGVEGDCLFLDLDLLITGNLDDFWDYKPGTFCVILNWTQKAQKIGNTSCFRFHVGQAPELYHQIQDDFWPNKKKYRNEQDMITRQLDVVNFWPAEWCVSFKHTLMPPWPLNFFQAPKLPKDAKIVVFTGKPDPEDAVIGHFPVKSAWKKLYKHVRPTPWIAEHWKE</sequence>
<name>A0A840WPM9_9RHOB</name>
<keyword evidence="2" id="KW-1185">Reference proteome</keyword>
<organism evidence="1 2">
    <name type="scientific">Rubricella aquisinus</name>
    <dbReference type="NCBI Taxonomy" id="2028108"/>
    <lineage>
        <taxon>Bacteria</taxon>
        <taxon>Pseudomonadati</taxon>
        <taxon>Pseudomonadota</taxon>
        <taxon>Alphaproteobacteria</taxon>
        <taxon>Rhodobacterales</taxon>
        <taxon>Paracoccaceae</taxon>
        <taxon>Rubricella</taxon>
    </lineage>
</organism>
<gene>
    <name evidence="1" type="ORF">FHS89_001614</name>
</gene>
<protein>
    <recommendedName>
        <fullName evidence="3">Glycosyltransferase</fullName>
    </recommendedName>
</protein>
<accession>A0A840WPM9</accession>
<proteinExistence type="predicted"/>
<dbReference type="Proteomes" id="UP000553766">
    <property type="component" value="Unassembled WGS sequence"/>
</dbReference>
<comment type="caution">
    <text evidence="1">The sequence shown here is derived from an EMBL/GenBank/DDBJ whole genome shotgun (WGS) entry which is preliminary data.</text>
</comment>
<dbReference type="AlphaFoldDB" id="A0A840WPM9"/>
<evidence type="ECO:0008006" key="3">
    <source>
        <dbReference type="Google" id="ProtNLM"/>
    </source>
</evidence>
<dbReference type="InterPro" id="IPR029044">
    <property type="entry name" value="Nucleotide-diphossugar_trans"/>
</dbReference>
<dbReference type="Gene3D" id="3.90.550.10">
    <property type="entry name" value="Spore Coat Polysaccharide Biosynthesis Protein SpsA, Chain A"/>
    <property type="match status" value="1"/>
</dbReference>
<dbReference type="SUPFAM" id="SSF53448">
    <property type="entry name" value="Nucleotide-diphospho-sugar transferases"/>
    <property type="match status" value="1"/>
</dbReference>